<name>A0A917BD73_9MICO</name>
<evidence type="ECO:0000256" key="1">
    <source>
        <dbReference type="ARBA" id="ARBA00009437"/>
    </source>
</evidence>
<dbReference type="Proteomes" id="UP000605670">
    <property type="component" value="Unassembled WGS sequence"/>
</dbReference>
<dbReference type="RefSeq" id="WP_188427680.1">
    <property type="nucleotide sequence ID" value="NZ_BAABKH010000007.1"/>
</dbReference>
<dbReference type="Gene3D" id="1.10.10.10">
    <property type="entry name" value="Winged helix-like DNA-binding domain superfamily/Winged helix DNA-binding domain"/>
    <property type="match status" value="1"/>
</dbReference>
<organism evidence="6 7">
    <name type="scientific">Ornithinimicrobium tianjinense</name>
    <dbReference type="NCBI Taxonomy" id="1195761"/>
    <lineage>
        <taxon>Bacteria</taxon>
        <taxon>Bacillati</taxon>
        <taxon>Actinomycetota</taxon>
        <taxon>Actinomycetes</taxon>
        <taxon>Micrococcales</taxon>
        <taxon>Ornithinimicrobiaceae</taxon>
        <taxon>Ornithinimicrobium</taxon>
    </lineage>
</organism>
<keyword evidence="2" id="KW-0805">Transcription regulation</keyword>
<reference evidence="6" key="2">
    <citation type="submission" date="2020-09" db="EMBL/GenBank/DDBJ databases">
        <authorList>
            <person name="Sun Q."/>
            <person name="Zhou Y."/>
        </authorList>
    </citation>
    <scope>NUCLEOTIDE SEQUENCE</scope>
    <source>
        <strain evidence="6">CGMCC 1.12160</strain>
    </source>
</reference>
<protein>
    <submittedName>
        <fullName evidence="6">LysR family transcriptional regulator</fullName>
    </submittedName>
</protein>
<dbReference type="PROSITE" id="PS50931">
    <property type="entry name" value="HTH_LYSR"/>
    <property type="match status" value="1"/>
</dbReference>
<dbReference type="InterPro" id="IPR000847">
    <property type="entry name" value="LysR_HTH_N"/>
</dbReference>
<dbReference type="AlphaFoldDB" id="A0A917BD73"/>
<evidence type="ECO:0000256" key="3">
    <source>
        <dbReference type="ARBA" id="ARBA00023125"/>
    </source>
</evidence>
<reference evidence="6" key="1">
    <citation type="journal article" date="2014" name="Int. J. Syst. Evol. Microbiol.">
        <title>Complete genome sequence of Corynebacterium casei LMG S-19264T (=DSM 44701T), isolated from a smear-ripened cheese.</title>
        <authorList>
            <consortium name="US DOE Joint Genome Institute (JGI-PGF)"/>
            <person name="Walter F."/>
            <person name="Albersmeier A."/>
            <person name="Kalinowski J."/>
            <person name="Ruckert C."/>
        </authorList>
    </citation>
    <scope>NUCLEOTIDE SEQUENCE</scope>
    <source>
        <strain evidence="6">CGMCC 1.12160</strain>
    </source>
</reference>
<dbReference type="InterPro" id="IPR036388">
    <property type="entry name" value="WH-like_DNA-bd_sf"/>
</dbReference>
<proteinExistence type="inferred from homology"/>
<dbReference type="EMBL" id="BMEM01000001">
    <property type="protein sequence ID" value="GGF37246.1"/>
    <property type="molecule type" value="Genomic_DNA"/>
</dbReference>
<sequence length="306" mass="32549">MVDLDLRRLRLLRELEERGTLAAVAAALGYSPSAISQQLAVLEREAGVRLLERAGRGVRLTEAGQLLAGHAATILTAVDAARADLSALSEGVRGRVRAVGLQSALRRLLIPALASLGGRHPEVRVELTELELEAALPELRLGRVELVVVDEYHGQPRPRPTGLRFEPLLAEAVRLVLPAGHPLAGGIGPVALEELREAVWVASARDTGHHAMVVSVCREHGGFDPDLRHLTSDAPAQLEVVRHAGAVALLSDLSLPAEDPEIVVRDVAGADLGRHLFMVTRTGTRPPALREFVADLRAVAGALGSS</sequence>
<keyword evidence="4" id="KW-0804">Transcription</keyword>
<accession>A0A917BD73</accession>
<keyword evidence="7" id="KW-1185">Reference proteome</keyword>
<dbReference type="PANTHER" id="PTHR30346:SF29">
    <property type="entry name" value="LYSR SUBSTRATE-BINDING"/>
    <property type="match status" value="1"/>
</dbReference>
<evidence type="ECO:0000313" key="7">
    <source>
        <dbReference type="Proteomes" id="UP000605670"/>
    </source>
</evidence>
<dbReference type="GO" id="GO:0003677">
    <property type="term" value="F:DNA binding"/>
    <property type="evidence" value="ECO:0007669"/>
    <property type="project" value="UniProtKB-KW"/>
</dbReference>
<dbReference type="Pfam" id="PF03466">
    <property type="entry name" value="LysR_substrate"/>
    <property type="match status" value="1"/>
</dbReference>
<evidence type="ECO:0000313" key="6">
    <source>
        <dbReference type="EMBL" id="GGF37246.1"/>
    </source>
</evidence>
<dbReference type="Gene3D" id="3.40.190.10">
    <property type="entry name" value="Periplasmic binding protein-like II"/>
    <property type="match status" value="2"/>
</dbReference>
<evidence type="ECO:0000256" key="4">
    <source>
        <dbReference type="ARBA" id="ARBA00023163"/>
    </source>
</evidence>
<dbReference type="SUPFAM" id="SSF46785">
    <property type="entry name" value="Winged helix' DNA-binding domain"/>
    <property type="match status" value="1"/>
</dbReference>
<evidence type="ECO:0000256" key="2">
    <source>
        <dbReference type="ARBA" id="ARBA00023015"/>
    </source>
</evidence>
<keyword evidence="3" id="KW-0238">DNA-binding</keyword>
<comment type="caution">
    <text evidence="6">The sequence shown here is derived from an EMBL/GenBank/DDBJ whole genome shotgun (WGS) entry which is preliminary data.</text>
</comment>
<comment type="similarity">
    <text evidence="1">Belongs to the LysR transcriptional regulatory family.</text>
</comment>
<evidence type="ECO:0000259" key="5">
    <source>
        <dbReference type="PROSITE" id="PS50931"/>
    </source>
</evidence>
<dbReference type="Pfam" id="PF00126">
    <property type="entry name" value="HTH_1"/>
    <property type="match status" value="1"/>
</dbReference>
<gene>
    <name evidence="6" type="ORF">GCM10011366_00980</name>
</gene>
<dbReference type="GO" id="GO:0003700">
    <property type="term" value="F:DNA-binding transcription factor activity"/>
    <property type="evidence" value="ECO:0007669"/>
    <property type="project" value="InterPro"/>
</dbReference>
<dbReference type="PANTHER" id="PTHR30346">
    <property type="entry name" value="TRANSCRIPTIONAL DUAL REGULATOR HCAR-RELATED"/>
    <property type="match status" value="1"/>
</dbReference>
<dbReference type="GO" id="GO:0032993">
    <property type="term" value="C:protein-DNA complex"/>
    <property type="evidence" value="ECO:0007669"/>
    <property type="project" value="TreeGrafter"/>
</dbReference>
<feature type="domain" description="HTH lysR-type" evidence="5">
    <location>
        <begin position="4"/>
        <end position="61"/>
    </location>
</feature>
<dbReference type="InterPro" id="IPR005119">
    <property type="entry name" value="LysR_subst-bd"/>
</dbReference>
<dbReference type="InterPro" id="IPR036390">
    <property type="entry name" value="WH_DNA-bd_sf"/>
</dbReference>
<dbReference type="SUPFAM" id="SSF53850">
    <property type="entry name" value="Periplasmic binding protein-like II"/>
    <property type="match status" value="1"/>
</dbReference>